<proteinExistence type="predicted"/>
<organism evidence="1 2">
    <name type="scientific">Pyropia yezoensis</name>
    <name type="common">Susabi-nori</name>
    <name type="synonym">Porphyra yezoensis</name>
    <dbReference type="NCBI Taxonomy" id="2788"/>
    <lineage>
        <taxon>Eukaryota</taxon>
        <taxon>Rhodophyta</taxon>
        <taxon>Bangiophyceae</taxon>
        <taxon>Bangiales</taxon>
        <taxon>Bangiaceae</taxon>
        <taxon>Pyropia</taxon>
    </lineage>
</organism>
<keyword evidence="2" id="KW-1185">Reference proteome</keyword>
<gene>
    <name evidence="1" type="ORF">I4F81_012808</name>
</gene>
<evidence type="ECO:0000313" key="2">
    <source>
        <dbReference type="Proteomes" id="UP000798662"/>
    </source>
</evidence>
<protein>
    <submittedName>
        <fullName evidence="1">Uncharacterized protein</fullName>
    </submittedName>
</protein>
<comment type="caution">
    <text evidence="1">The sequence shown here is derived from an EMBL/GenBank/DDBJ whole genome shotgun (WGS) entry which is preliminary data.</text>
</comment>
<sequence length="547" mass="53764">MASSLAPPLLHKPALVRLVEDVCSLPELRPLAKSAAAAAWMVPELGLPCNVFDAQSRVRASSVPSASSRALMLPSPAVAAVSAAAADPHPPIPPPALRTAVAHDVVVRRDRPHVSSSDDDGGGRLGPLVAACSVLTVPLHHVAAADDDSGEDGGDGSGGVVCGVILNDVAVDRVASSFGSPFVAAPAGRFCYFPRTGQFMTASRCPDGRTIASLVCPHGGGGEVPGLANGTGAAAPAAELEWLKVGWSPPPPPLPLASTAGSAAVAAASATALPPEKVVFGGHLSLLHHRVTPPAAASHLALGSSPVAPWASAMDALVGTFGSAIMSVFPMMAGAVDGGGGNGDGGVAPQDAAAHAVIPLVTTIQRSGDVAIARLCCRAVASGRGGGVPHPAALRLPPAARLVVRRPPPLLRPARLPILRPAPSGSSNGGVGGGGRGGDGERTGGTPGAVEGTPSSTAAAVAPLRRHRIDVDALPTAAARARAVRNRASAARSNARRKRARLASAPPDGGPAGGAGAPAAAAVCGESGDGGGGAVRDGEGRGQEGAP</sequence>
<evidence type="ECO:0000313" key="1">
    <source>
        <dbReference type="EMBL" id="KAK1870346.1"/>
    </source>
</evidence>
<accession>A0ACC3CJ73</accession>
<reference evidence="1" key="1">
    <citation type="submission" date="2019-11" db="EMBL/GenBank/DDBJ databases">
        <title>Nori genome reveals adaptations in red seaweeds to the harsh intertidal environment.</title>
        <authorList>
            <person name="Wang D."/>
            <person name="Mao Y."/>
        </authorList>
    </citation>
    <scope>NUCLEOTIDE SEQUENCE</scope>
    <source>
        <tissue evidence="1">Gametophyte</tissue>
    </source>
</reference>
<dbReference type="EMBL" id="CM020620">
    <property type="protein sequence ID" value="KAK1870346.1"/>
    <property type="molecule type" value="Genomic_DNA"/>
</dbReference>
<dbReference type="Proteomes" id="UP000798662">
    <property type="component" value="Chromosome 3"/>
</dbReference>
<name>A0ACC3CJ73_PYRYE</name>